<protein>
    <submittedName>
        <fullName evidence="4">HTH CENPB-type domain-containing protein</fullName>
    </submittedName>
</protein>
<accession>A0A0N4WYB5</accession>
<dbReference type="GO" id="GO:0005634">
    <property type="term" value="C:nucleus"/>
    <property type="evidence" value="ECO:0007669"/>
    <property type="project" value="UniProtKB-SubCell"/>
</dbReference>
<proteinExistence type="predicted"/>
<evidence type="ECO:0000313" key="4">
    <source>
        <dbReference type="WBParaSite" id="HPLM_0001686001-mRNA-1"/>
    </source>
</evidence>
<feature type="domain" description="HTH CENPB-type" evidence="3">
    <location>
        <begin position="1"/>
        <end position="66"/>
    </location>
</feature>
<dbReference type="PROSITE" id="PS51253">
    <property type="entry name" value="HTH_CENPB"/>
    <property type="match status" value="1"/>
</dbReference>
<dbReference type="InterPro" id="IPR009057">
    <property type="entry name" value="Homeodomain-like_sf"/>
</dbReference>
<evidence type="ECO:0000256" key="2">
    <source>
        <dbReference type="ARBA" id="ARBA00023125"/>
    </source>
</evidence>
<evidence type="ECO:0000256" key="1">
    <source>
        <dbReference type="ARBA" id="ARBA00004123"/>
    </source>
</evidence>
<dbReference type="GO" id="GO:0003677">
    <property type="term" value="F:DNA binding"/>
    <property type="evidence" value="ECO:0007669"/>
    <property type="project" value="UniProtKB-KW"/>
</dbReference>
<evidence type="ECO:0000259" key="3">
    <source>
        <dbReference type="PROSITE" id="PS51253"/>
    </source>
</evidence>
<dbReference type="InterPro" id="IPR006600">
    <property type="entry name" value="HTH_CenpB_DNA-bd_dom"/>
</dbReference>
<comment type="subcellular location">
    <subcellularLocation>
        <location evidence="1">Nucleus</location>
    </subcellularLocation>
</comment>
<name>A0A0N4WYB5_HAEPC</name>
<dbReference type="SUPFAM" id="SSF46689">
    <property type="entry name" value="Homeodomain-like"/>
    <property type="match status" value="1"/>
</dbReference>
<dbReference type="Gene3D" id="1.10.10.60">
    <property type="entry name" value="Homeodomain-like"/>
    <property type="match status" value="1"/>
</dbReference>
<reference evidence="4" key="1">
    <citation type="submission" date="2017-02" db="UniProtKB">
        <authorList>
            <consortium name="WormBaseParasite"/>
        </authorList>
    </citation>
    <scope>IDENTIFICATION</scope>
</reference>
<keyword evidence="2" id="KW-0238">DNA-binding</keyword>
<organism evidence="4">
    <name type="scientific">Haemonchus placei</name>
    <name type="common">Barber's pole worm</name>
    <dbReference type="NCBI Taxonomy" id="6290"/>
    <lineage>
        <taxon>Eukaryota</taxon>
        <taxon>Metazoa</taxon>
        <taxon>Ecdysozoa</taxon>
        <taxon>Nematoda</taxon>
        <taxon>Chromadorea</taxon>
        <taxon>Rhabditida</taxon>
        <taxon>Rhabditina</taxon>
        <taxon>Rhabditomorpha</taxon>
        <taxon>Strongyloidea</taxon>
        <taxon>Trichostrongylidae</taxon>
        <taxon>Haemonchus</taxon>
    </lineage>
</organism>
<dbReference type="AlphaFoldDB" id="A0A0N4WYB5"/>
<dbReference type="Pfam" id="PF03221">
    <property type="entry name" value="HTH_Tnp_Tc5"/>
    <property type="match status" value="1"/>
</dbReference>
<dbReference type="WBParaSite" id="HPLM_0001686001-mRNA-1">
    <property type="protein sequence ID" value="HPLM_0001686001-mRNA-1"/>
    <property type="gene ID" value="HPLM_0001686001"/>
</dbReference>
<sequence>LRVLNFKRLSALLREKVMEATEQGLTLSYAIVRHMAVRLNREHRLNEDFRASKSWIAKFVLECGGD</sequence>